<evidence type="ECO:0000256" key="6">
    <source>
        <dbReference type="ARBA" id="ARBA00022723"/>
    </source>
</evidence>
<dbReference type="InterPro" id="IPR001128">
    <property type="entry name" value="Cyt_P450"/>
</dbReference>
<dbReference type="AlphaFoldDB" id="A0AAJ7J980"/>
<keyword evidence="8" id="KW-0492">Microsome</keyword>
<evidence type="ECO:0000256" key="12">
    <source>
        <dbReference type="ARBA" id="ARBA00023136"/>
    </source>
</evidence>
<dbReference type="InterPro" id="IPR036396">
    <property type="entry name" value="Cyt_P450_sf"/>
</dbReference>
<keyword evidence="7" id="KW-0256">Endoplasmic reticulum</keyword>
<dbReference type="InterPro" id="IPR050476">
    <property type="entry name" value="Insect_CytP450_Detox"/>
</dbReference>
<comment type="subcellular location">
    <subcellularLocation>
        <location evidence="3">Endoplasmic reticulum membrane</location>
        <topology evidence="3">Peripheral membrane protein</topology>
    </subcellularLocation>
    <subcellularLocation>
        <location evidence="2">Microsome membrane</location>
        <topology evidence="2">Peripheral membrane protein</topology>
    </subcellularLocation>
</comment>
<dbReference type="PANTHER" id="PTHR24292">
    <property type="entry name" value="CYTOCHROME P450"/>
    <property type="match status" value="1"/>
</dbReference>
<dbReference type="KEGG" id="ccal:108629187"/>
<dbReference type="Gene3D" id="1.10.630.10">
    <property type="entry name" value="Cytochrome P450"/>
    <property type="match status" value="1"/>
</dbReference>
<dbReference type="InterPro" id="IPR002401">
    <property type="entry name" value="Cyt_P450_E_grp-I"/>
</dbReference>
<feature type="transmembrane region" description="Helical" evidence="15">
    <location>
        <begin position="6"/>
        <end position="23"/>
    </location>
</feature>
<keyword evidence="16" id="KW-1185">Reference proteome</keyword>
<gene>
    <name evidence="17" type="primary">LOC108629187</name>
</gene>
<dbReference type="GO" id="GO:0005506">
    <property type="term" value="F:iron ion binding"/>
    <property type="evidence" value="ECO:0007669"/>
    <property type="project" value="InterPro"/>
</dbReference>
<organism evidence="16 17">
    <name type="scientific">Ceratina calcarata</name>
    <dbReference type="NCBI Taxonomy" id="156304"/>
    <lineage>
        <taxon>Eukaryota</taxon>
        <taxon>Metazoa</taxon>
        <taxon>Ecdysozoa</taxon>
        <taxon>Arthropoda</taxon>
        <taxon>Hexapoda</taxon>
        <taxon>Insecta</taxon>
        <taxon>Pterygota</taxon>
        <taxon>Neoptera</taxon>
        <taxon>Endopterygota</taxon>
        <taxon>Hymenoptera</taxon>
        <taxon>Apocrita</taxon>
        <taxon>Aculeata</taxon>
        <taxon>Apoidea</taxon>
        <taxon>Anthophila</taxon>
        <taxon>Apidae</taxon>
        <taxon>Ceratina</taxon>
        <taxon>Zadontomerus</taxon>
    </lineage>
</organism>
<evidence type="ECO:0000256" key="1">
    <source>
        <dbReference type="ARBA" id="ARBA00001971"/>
    </source>
</evidence>
<keyword evidence="9 14" id="KW-0560">Oxidoreductase</keyword>
<evidence type="ECO:0000313" key="17">
    <source>
        <dbReference type="RefSeq" id="XP_017887161.1"/>
    </source>
</evidence>
<dbReference type="GO" id="GO:0005789">
    <property type="term" value="C:endoplasmic reticulum membrane"/>
    <property type="evidence" value="ECO:0007669"/>
    <property type="project" value="UniProtKB-SubCell"/>
</dbReference>
<dbReference type="FunFam" id="1.10.630.10:FF:000042">
    <property type="entry name" value="Cytochrome P450"/>
    <property type="match status" value="1"/>
</dbReference>
<evidence type="ECO:0000256" key="8">
    <source>
        <dbReference type="ARBA" id="ARBA00022848"/>
    </source>
</evidence>
<dbReference type="GO" id="GO:0004497">
    <property type="term" value="F:monooxygenase activity"/>
    <property type="evidence" value="ECO:0007669"/>
    <property type="project" value="UniProtKB-KW"/>
</dbReference>
<keyword evidence="6 13" id="KW-0479">Metal-binding</keyword>
<dbReference type="SUPFAM" id="SSF48264">
    <property type="entry name" value="Cytochrome P450"/>
    <property type="match status" value="1"/>
</dbReference>
<dbReference type="PANTHER" id="PTHR24292:SF54">
    <property type="entry name" value="CYP9F3-RELATED"/>
    <property type="match status" value="1"/>
</dbReference>
<dbReference type="PROSITE" id="PS00086">
    <property type="entry name" value="CYTOCHROME_P450"/>
    <property type="match status" value="1"/>
</dbReference>
<comment type="similarity">
    <text evidence="4 14">Belongs to the cytochrome P450 family.</text>
</comment>
<name>A0AAJ7J980_9HYME</name>
<accession>A0AAJ7J980</accession>
<reference evidence="17" key="1">
    <citation type="submission" date="2025-08" db="UniProtKB">
        <authorList>
            <consortium name="RefSeq"/>
        </authorList>
    </citation>
    <scope>IDENTIFICATION</scope>
    <source>
        <tissue evidence="17">Whole body</tissue>
    </source>
</reference>
<evidence type="ECO:0000256" key="4">
    <source>
        <dbReference type="ARBA" id="ARBA00010617"/>
    </source>
</evidence>
<keyword evidence="15" id="KW-0812">Transmembrane</keyword>
<feature type="binding site" description="axial binding residue" evidence="13">
    <location>
        <position position="449"/>
    </location>
    <ligand>
        <name>heme</name>
        <dbReference type="ChEBI" id="CHEBI:30413"/>
    </ligand>
    <ligandPart>
        <name>Fe</name>
        <dbReference type="ChEBI" id="CHEBI:18248"/>
    </ligandPart>
</feature>
<evidence type="ECO:0000313" key="16">
    <source>
        <dbReference type="Proteomes" id="UP000694925"/>
    </source>
</evidence>
<keyword evidence="15" id="KW-1133">Transmembrane helix</keyword>
<keyword evidence="12 15" id="KW-0472">Membrane</keyword>
<evidence type="ECO:0000256" key="10">
    <source>
        <dbReference type="ARBA" id="ARBA00023004"/>
    </source>
</evidence>
<evidence type="ECO:0000256" key="5">
    <source>
        <dbReference type="ARBA" id="ARBA00022617"/>
    </source>
</evidence>
<dbReference type="PRINTS" id="PR00385">
    <property type="entry name" value="P450"/>
</dbReference>
<evidence type="ECO:0000256" key="3">
    <source>
        <dbReference type="ARBA" id="ARBA00004406"/>
    </source>
</evidence>
<dbReference type="InterPro" id="IPR017972">
    <property type="entry name" value="Cyt_P450_CS"/>
</dbReference>
<evidence type="ECO:0000256" key="13">
    <source>
        <dbReference type="PIRSR" id="PIRSR602401-1"/>
    </source>
</evidence>
<keyword evidence="10 13" id="KW-0408">Iron</keyword>
<dbReference type="Pfam" id="PF00067">
    <property type="entry name" value="p450"/>
    <property type="match status" value="1"/>
</dbReference>
<proteinExistence type="inferred from homology"/>
<dbReference type="CDD" id="cd11056">
    <property type="entry name" value="CYP6-like"/>
    <property type="match status" value="1"/>
</dbReference>
<evidence type="ECO:0000256" key="7">
    <source>
        <dbReference type="ARBA" id="ARBA00022824"/>
    </source>
</evidence>
<dbReference type="PRINTS" id="PR00463">
    <property type="entry name" value="EP450I"/>
</dbReference>
<evidence type="ECO:0000256" key="9">
    <source>
        <dbReference type="ARBA" id="ARBA00023002"/>
    </source>
</evidence>
<dbReference type="RefSeq" id="XP_017887161.1">
    <property type="nucleotide sequence ID" value="XM_018031672.2"/>
</dbReference>
<dbReference type="GO" id="GO:0020037">
    <property type="term" value="F:heme binding"/>
    <property type="evidence" value="ECO:0007669"/>
    <property type="project" value="InterPro"/>
</dbReference>
<dbReference type="GeneID" id="108629187"/>
<sequence>MIVYLSIIFSTAAIIIALCYYFGKKPVLFEKHGIPHFPPTPVFGNMGSLIFHRQDMHQLLQKPYDTFSEAKYFGFYEFSTPLIVLRDMELIKTVTTKSFEYFQDHRPFVDSETDPLFGGNLFSLKGDQWKDERSMLSPMFTSSKIKNMFELMTACAIRFTDSLSKLVEKEPEIELKNVLTLYTNDVIASCVYGINMDTMNDPKNILYVYGKSATTFTGFRQTLVMLLHRNAPKVARLFKISFIRSHITKFFMNIVADTVKEREKNCIYRPDMIQLMMDANNKKESGRSFTLDSMAYHAFSFFFGGLDSVSSQVAFVVHLMVEYPDIQARLRKEIDEGLERTNGRVTYEVIHGMKYLDAVICETMRLYPLVSFLDRVCIKKFELPPALPGGKPFTMEPGMNLWVPVMPIHKDPNYYENPNKFDPDRFMEDGKKLFNSYIYLPFGVGPRICIGSRFAMIKMKVLLCYLFARFDVKAGAKTNIPMQLKKGFTAVMPKNGFWVKLEPRKDPHPSLANGLCC</sequence>
<protein>
    <submittedName>
        <fullName evidence="17">Cytochrome P450 9e2-like</fullName>
    </submittedName>
</protein>
<dbReference type="GO" id="GO:0016705">
    <property type="term" value="F:oxidoreductase activity, acting on paired donors, with incorporation or reduction of molecular oxygen"/>
    <property type="evidence" value="ECO:0007669"/>
    <property type="project" value="InterPro"/>
</dbReference>
<keyword evidence="11 14" id="KW-0503">Monooxygenase</keyword>
<comment type="cofactor">
    <cofactor evidence="1 13">
        <name>heme</name>
        <dbReference type="ChEBI" id="CHEBI:30413"/>
    </cofactor>
</comment>
<evidence type="ECO:0000256" key="14">
    <source>
        <dbReference type="RuleBase" id="RU000461"/>
    </source>
</evidence>
<keyword evidence="5 13" id="KW-0349">Heme</keyword>
<evidence type="ECO:0000256" key="15">
    <source>
        <dbReference type="SAM" id="Phobius"/>
    </source>
</evidence>
<evidence type="ECO:0000256" key="11">
    <source>
        <dbReference type="ARBA" id="ARBA00023033"/>
    </source>
</evidence>
<evidence type="ECO:0000256" key="2">
    <source>
        <dbReference type="ARBA" id="ARBA00004174"/>
    </source>
</evidence>
<dbReference type="Proteomes" id="UP000694925">
    <property type="component" value="Unplaced"/>
</dbReference>